<dbReference type="PANTHER" id="PTHR10183">
    <property type="entry name" value="CALPAIN"/>
    <property type="match status" value="1"/>
</dbReference>
<dbReference type="SUPFAM" id="SSF54001">
    <property type="entry name" value="Cysteine proteinases"/>
    <property type="match status" value="1"/>
</dbReference>
<dbReference type="SMART" id="SM00230">
    <property type="entry name" value="CysPc"/>
    <property type="match status" value="1"/>
</dbReference>
<evidence type="ECO:0000313" key="6">
    <source>
        <dbReference type="EMBL" id="KAF9461075.1"/>
    </source>
</evidence>
<feature type="compositionally biased region" description="Polar residues" evidence="4">
    <location>
        <begin position="1"/>
        <end position="11"/>
    </location>
</feature>
<reference evidence="6" key="1">
    <citation type="submission" date="2020-11" db="EMBL/GenBank/DDBJ databases">
        <authorList>
            <consortium name="DOE Joint Genome Institute"/>
            <person name="Ahrendt S."/>
            <person name="Riley R."/>
            <person name="Andreopoulos W."/>
            <person name="Labutti K."/>
            <person name="Pangilinan J."/>
            <person name="Ruiz-Duenas F.J."/>
            <person name="Barrasa J.M."/>
            <person name="Sanchez-Garcia M."/>
            <person name="Camarero S."/>
            <person name="Miyauchi S."/>
            <person name="Serrano A."/>
            <person name="Linde D."/>
            <person name="Babiker R."/>
            <person name="Drula E."/>
            <person name="Ayuso-Fernandez I."/>
            <person name="Pacheco R."/>
            <person name="Padilla G."/>
            <person name="Ferreira P."/>
            <person name="Barriuso J."/>
            <person name="Kellner H."/>
            <person name="Castanera R."/>
            <person name="Alfaro M."/>
            <person name="Ramirez L."/>
            <person name="Pisabarro A.G."/>
            <person name="Kuo A."/>
            <person name="Tritt A."/>
            <person name="Lipzen A."/>
            <person name="He G."/>
            <person name="Yan M."/>
            <person name="Ng V."/>
            <person name="Cullen D."/>
            <person name="Martin F."/>
            <person name="Rosso M.-N."/>
            <person name="Henrissat B."/>
            <person name="Hibbett D."/>
            <person name="Martinez A.T."/>
            <person name="Grigoriev I.V."/>
        </authorList>
    </citation>
    <scope>NUCLEOTIDE SEQUENCE</scope>
    <source>
        <strain evidence="6">CBS 247.69</strain>
    </source>
</reference>
<feature type="domain" description="Calpain catalytic" evidence="5">
    <location>
        <begin position="59"/>
        <end position="384"/>
    </location>
</feature>
<dbReference type="GO" id="GO:0004198">
    <property type="term" value="F:calcium-dependent cysteine-type endopeptidase activity"/>
    <property type="evidence" value="ECO:0007669"/>
    <property type="project" value="InterPro"/>
</dbReference>
<dbReference type="InterPro" id="IPR000169">
    <property type="entry name" value="Pept_cys_AS"/>
</dbReference>
<dbReference type="GO" id="GO:0006508">
    <property type="term" value="P:proteolysis"/>
    <property type="evidence" value="ECO:0007669"/>
    <property type="project" value="UniProtKB-KW"/>
</dbReference>
<feature type="active site" evidence="2 3">
    <location>
        <position position="305"/>
    </location>
</feature>
<keyword evidence="3" id="KW-0645">Protease</keyword>
<dbReference type="PRINTS" id="PR00704">
    <property type="entry name" value="CALPAIN"/>
</dbReference>
<dbReference type="CDD" id="cd00044">
    <property type="entry name" value="CysPc"/>
    <property type="match status" value="1"/>
</dbReference>
<evidence type="ECO:0000313" key="7">
    <source>
        <dbReference type="Proteomes" id="UP000807353"/>
    </source>
</evidence>
<dbReference type="PROSITE" id="PS00139">
    <property type="entry name" value="THIOL_PROTEASE_CYS"/>
    <property type="match status" value="1"/>
</dbReference>
<feature type="active site" evidence="2 3">
    <location>
        <position position="118"/>
    </location>
</feature>
<gene>
    <name evidence="6" type="ORF">BDZ94DRAFT_1373943</name>
</gene>
<dbReference type="OrthoDB" id="424753at2759"/>
<dbReference type="Pfam" id="PF00648">
    <property type="entry name" value="Peptidase_C2"/>
    <property type="match status" value="1"/>
</dbReference>
<sequence>MKPSALFSSPATDPVPSPQTTFKQDKAAILVTQELEKAIAECKKKVASIAKSCRAKNRRFRDPEFDLERDKDRCLHGLSGSQYSPSDVRRVNEIFDDPQFYIDGVSSSDLVQGGIGDCWFISALATASCAPGLVEKFCVARDEQVGVYGFIFFRDAAWVTVIIDDLLYSSIPKYEELSFTEKSLYHNNKDIYNKTARRGGKSLLFARSGTENETWVPLIEKAYAKLHGDYYALSGGFSHEAIEDMTGGIAGLIRTQDILDIDQFWNEELLNANQGRLFGCSFENMQTDRLEFPFPQIVKGLFGSHDYSVLRAVEFKGKRFVVVRNPWGESEWTGPWSDGSKEWTKETLEALSVLGHEFGDDGQFVMEYRDFLASWGHVHRTLLFDSSWVMSSHWLRVPVRPFPSNLEYGDVSFTINIPKVTRTVIVLSRLDDRYFRDLAGSSDWSFNFILYKKGDPEEIMESQKLYFGLRSVNIELELDAGDYVVHVGTASMM</sequence>
<evidence type="ECO:0000256" key="2">
    <source>
        <dbReference type="PIRSR" id="PIRSR622684-1"/>
    </source>
</evidence>
<protein>
    <submittedName>
        <fullName evidence="6">Cysteine proteinase</fullName>
    </submittedName>
</protein>
<evidence type="ECO:0000259" key="5">
    <source>
        <dbReference type="PROSITE" id="PS50203"/>
    </source>
</evidence>
<comment type="similarity">
    <text evidence="1">Belongs to the peptidase C2 family.</text>
</comment>
<evidence type="ECO:0000256" key="4">
    <source>
        <dbReference type="SAM" id="MobiDB-lite"/>
    </source>
</evidence>
<keyword evidence="7" id="KW-1185">Reference proteome</keyword>
<dbReference type="EMBL" id="MU150289">
    <property type="protein sequence ID" value="KAF9461075.1"/>
    <property type="molecule type" value="Genomic_DNA"/>
</dbReference>
<dbReference type="InterPro" id="IPR001300">
    <property type="entry name" value="Peptidase_C2_calpain_cat"/>
</dbReference>
<organism evidence="6 7">
    <name type="scientific">Collybia nuda</name>
    <dbReference type="NCBI Taxonomy" id="64659"/>
    <lineage>
        <taxon>Eukaryota</taxon>
        <taxon>Fungi</taxon>
        <taxon>Dikarya</taxon>
        <taxon>Basidiomycota</taxon>
        <taxon>Agaricomycotina</taxon>
        <taxon>Agaricomycetes</taxon>
        <taxon>Agaricomycetidae</taxon>
        <taxon>Agaricales</taxon>
        <taxon>Tricholomatineae</taxon>
        <taxon>Clitocybaceae</taxon>
        <taxon>Collybia</taxon>
    </lineage>
</organism>
<name>A0A9P5Y4K2_9AGAR</name>
<dbReference type="PROSITE" id="PS50203">
    <property type="entry name" value="CALPAIN_CAT"/>
    <property type="match status" value="1"/>
</dbReference>
<dbReference type="Gene3D" id="3.90.70.10">
    <property type="entry name" value="Cysteine proteinases"/>
    <property type="match status" value="1"/>
</dbReference>
<comment type="caution">
    <text evidence="6">The sequence shown here is derived from an EMBL/GenBank/DDBJ whole genome shotgun (WGS) entry which is preliminary data.</text>
</comment>
<keyword evidence="3" id="KW-0788">Thiol protease</keyword>
<dbReference type="Proteomes" id="UP000807353">
    <property type="component" value="Unassembled WGS sequence"/>
</dbReference>
<dbReference type="InterPro" id="IPR022684">
    <property type="entry name" value="Calpain_cysteine_protease"/>
</dbReference>
<proteinExistence type="inferred from homology"/>
<feature type="active site" evidence="2 3">
    <location>
        <position position="325"/>
    </location>
</feature>
<dbReference type="AlphaFoldDB" id="A0A9P5Y4K2"/>
<dbReference type="InterPro" id="IPR038765">
    <property type="entry name" value="Papain-like_cys_pep_sf"/>
</dbReference>
<accession>A0A9P5Y4K2</accession>
<dbReference type="PANTHER" id="PTHR10183:SF425">
    <property type="entry name" value="CALPAIN-5"/>
    <property type="match status" value="1"/>
</dbReference>
<feature type="region of interest" description="Disordered" evidence="4">
    <location>
        <begin position="1"/>
        <end position="21"/>
    </location>
</feature>
<evidence type="ECO:0000256" key="1">
    <source>
        <dbReference type="ARBA" id="ARBA00007623"/>
    </source>
</evidence>
<keyword evidence="3" id="KW-0378">Hydrolase</keyword>
<evidence type="ECO:0000256" key="3">
    <source>
        <dbReference type="PROSITE-ProRule" id="PRU00239"/>
    </source>
</evidence>